<accession>A0A3N0Z8R5</accession>
<dbReference type="Proteomes" id="UP000281406">
    <property type="component" value="Unassembled WGS sequence"/>
</dbReference>
<reference evidence="1 2" key="1">
    <citation type="submission" date="2018-10" db="EMBL/GenBank/DDBJ databases">
        <title>Genome assembly for a Yunnan-Guizhou Plateau 3E fish, Anabarilius grahami (Regan), and its evolutionary and genetic applications.</title>
        <authorList>
            <person name="Jiang W."/>
        </authorList>
    </citation>
    <scope>NUCLEOTIDE SEQUENCE [LARGE SCALE GENOMIC DNA]</scope>
    <source>
        <strain evidence="1">AG-KIZ</strain>
        <tissue evidence="1">Muscle</tissue>
    </source>
</reference>
<organism evidence="1 2">
    <name type="scientific">Anabarilius grahami</name>
    <name type="common">Kanglang fish</name>
    <name type="synonym">Barilius grahami</name>
    <dbReference type="NCBI Taxonomy" id="495550"/>
    <lineage>
        <taxon>Eukaryota</taxon>
        <taxon>Metazoa</taxon>
        <taxon>Chordata</taxon>
        <taxon>Craniata</taxon>
        <taxon>Vertebrata</taxon>
        <taxon>Euteleostomi</taxon>
        <taxon>Actinopterygii</taxon>
        <taxon>Neopterygii</taxon>
        <taxon>Teleostei</taxon>
        <taxon>Ostariophysi</taxon>
        <taxon>Cypriniformes</taxon>
        <taxon>Xenocyprididae</taxon>
        <taxon>Xenocypridinae</taxon>
        <taxon>Xenocypridinae incertae sedis</taxon>
        <taxon>Anabarilius</taxon>
    </lineage>
</organism>
<dbReference type="EMBL" id="RJVU01006538">
    <property type="protein sequence ID" value="ROL54712.1"/>
    <property type="molecule type" value="Genomic_DNA"/>
</dbReference>
<keyword evidence="2" id="KW-1185">Reference proteome</keyword>
<proteinExistence type="predicted"/>
<gene>
    <name evidence="1" type="ORF">DPX16_1598</name>
</gene>
<evidence type="ECO:0000313" key="2">
    <source>
        <dbReference type="Proteomes" id="UP000281406"/>
    </source>
</evidence>
<dbReference type="OrthoDB" id="8934382at2759"/>
<protein>
    <submittedName>
        <fullName evidence="1">START domain-containing protein 10</fullName>
    </submittedName>
</protein>
<name>A0A3N0Z8R5_ANAGA</name>
<sequence length="91" mass="10834">MMMMMMSGEEVLIPDDRAFSRFKHECQSDEGWSLTYNKSSICVWIQVLEEEKSLHKIKVLQETLSNVSQGRREFIKFKTCLFRRWILTPVT</sequence>
<dbReference type="AlphaFoldDB" id="A0A3N0Z8R5"/>
<evidence type="ECO:0000313" key="1">
    <source>
        <dbReference type="EMBL" id="ROL54712.1"/>
    </source>
</evidence>
<comment type="caution">
    <text evidence="1">The sequence shown here is derived from an EMBL/GenBank/DDBJ whole genome shotgun (WGS) entry which is preliminary data.</text>
</comment>